<dbReference type="PANTHER" id="PTHR47999">
    <property type="entry name" value="TRANSCRIPTION FACTOR MYB8-RELATED-RELATED"/>
    <property type="match status" value="1"/>
</dbReference>
<evidence type="ECO:0000259" key="8">
    <source>
        <dbReference type="PROSITE" id="PS50090"/>
    </source>
</evidence>
<feature type="domain" description="Myb-like" evidence="8">
    <location>
        <begin position="61"/>
        <end position="111"/>
    </location>
</feature>
<evidence type="ECO:0000256" key="1">
    <source>
        <dbReference type="ARBA" id="ARBA00004123"/>
    </source>
</evidence>
<keyword evidence="4" id="KW-0238">DNA-binding</keyword>
<dbReference type="AlphaFoldDB" id="B5STY2"/>
<feature type="domain" description="HTH myb-type" evidence="9">
    <location>
        <begin position="61"/>
        <end position="115"/>
    </location>
</feature>
<dbReference type="PROSITE" id="PS51294">
    <property type="entry name" value="HTH_MYB"/>
    <property type="match status" value="2"/>
</dbReference>
<dbReference type="InterPro" id="IPR015495">
    <property type="entry name" value="Myb_TF_plants"/>
</dbReference>
<reference evidence="10" key="1">
    <citation type="journal article" date="2010" name="BMC Plant Biol.">
        <title>An R2R3 MYB transcription factor associated with regulation of the anthocyanin biosynthetic pathway in Rosaceae.</title>
        <authorList>
            <person name="Lin-Wang K."/>
            <person name="Bolitho K."/>
            <person name="Grafton K."/>
            <person name="Kortstee A."/>
            <person name="Karunairetnam S."/>
            <person name="McGhie T.K."/>
            <person name="Espley R.V."/>
            <person name="Hellens R.P."/>
            <person name="Allan A.C."/>
        </authorList>
    </citation>
    <scope>NUCLEOTIDE SEQUENCE</scope>
</reference>
<organism evidence="10">
    <name type="scientific">Cydonia oblonga</name>
    <name type="common">Quince</name>
    <name type="synonym">Pyrus cydonia</name>
    <dbReference type="NCBI Taxonomy" id="36610"/>
    <lineage>
        <taxon>Eukaryota</taxon>
        <taxon>Viridiplantae</taxon>
        <taxon>Streptophyta</taxon>
        <taxon>Embryophyta</taxon>
        <taxon>Tracheophyta</taxon>
        <taxon>Spermatophyta</taxon>
        <taxon>Magnoliopsida</taxon>
        <taxon>eudicotyledons</taxon>
        <taxon>Gunneridae</taxon>
        <taxon>Pentapetalae</taxon>
        <taxon>rosids</taxon>
        <taxon>fabids</taxon>
        <taxon>Rosales</taxon>
        <taxon>Rosaceae</taxon>
        <taxon>Amygdaloideae</taxon>
        <taxon>Maleae</taxon>
        <taxon>Cydonia</taxon>
    </lineage>
</organism>
<evidence type="ECO:0000256" key="6">
    <source>
        <dbReference type="ARBA" id="ARBA00023163"/>
    </source>
</evidence>
<dbReference type="InterPro" id="IPR017930">
    <property type="entry name" value="Myb_dom"/>
</dbReference>
<evidence type="ECO:0000256" key="5">
    <source>
        <dbReference type="ARBA" id="ARBA00023159"/>
    </source>
</evidence>
<dbReference type="Gene3D" id="1.10.10.60">
    <property type="entry name" value="Homeodomain-like"/>
    <property type="match status" value="2"/>
</dbReference>
<dbReference type="SMART" id="SM00717">
    <property type="entry name" value="SANT"/>
    <property type="match status" value="2"/>
</dbReference>
<accession>B5STY2</accession>
<dbReference type="SUPFAM" id="SSF46689">
    <property type="entry name" value="Homeodomain-like"/>
    <property type="match status" value="1"/>
</dbReference>
<keyword evidence="3" id="KW-0805">Transcription regulation</keyword>
<dbReference type="EMBL" id="EU153571">
    <property type="protein sequence ID" value="ABX71483.1"/>
    <property type="molecule type" value="Genomic_DNA"/>
</dbReference>
<dbReference type="GO" id="GO:0003677">
    <property type="term" value="F:DNA binding"/>
    <property type="evidence" value="ECO:0007669"/>
    <property type="project" value="UniProtKB-KW"/>
</dbReference>
<feature type="domain" description="HTH myb-type" evidence="9">
    <location>
        <begin position="12"/>
        <end position="60"/>
    </location>
</feature>
<keyword evidence="7" id="KW-0539">Nucleus</keyword>
<keyword evidence="6" id="KW-0804">Transcription</keyword>
<dbReference type="GO" id="GO:0005634">
    <property type="term" value="C:nucleus"/>
    <property type="evidence" value="ECO:0007669"/>
    <property type="project" value="UniProtKB-SubCell"/>
</dbReference>
<keyword evidence="5" id="KW-0010">Activator</keyword>
<proteinExistence type="predicted"/>
<dbReference type="InterPro" id="IPR009057">
    <property type="entry name" value="Homeodomain-like_sf"/>
</dbReference>
<evidence type="ECO:0000256" key="3">
    <source>
        <dbReference type="ARBA" id="ARBA00023015"/>
    </source>
</evidence>
<feature type="domain" description="Myb-like" evidence="8">
    <location>
        <begin position="11"/>
        <end position="60"/>
    </location>
</feature>
<protein>
    <submittedName>
        <fullName evidence="10">R2R3 MYB transcription factor 10</fullName>
    </submittedName>
</protein>
<evidence type="ECO:0000256" key="4">
    <source>
        <dbReference type="ARBA" id="ARBA00023125"/>
    </source>
</evidence>
<keyword evidence="2" id="KW-0677">Repeat</keyword>
<dbReference type="PROSITE" id="PS50090">
    <property type="entry name" value="MYB_LIKE"/>
    <property type="match status" value="2"/>
</dbReference>
<dbReference type="FunFam" id="1.10.10.60:FF:000218">
    <property type="entry name" value="Myb transcription factor"/>
    <property type="match status" value="1"/>
</dbReference>
<name>B5STY2_CYDOB</name>
<dbReference type="InterPro" id="IPR001005">
    <property type="entry name" value="SANT/Myb"/>
</dbReference>
<sequence>MEGYNVNLSVMRKGAWTREEDDLLRQCIGILGEGKWHQVPYKTGLNRCRKSCRLRWLNYLKPNIKRGDFTEDEVDLIIRLHKLLGNRWSLIAGRLPGRTANDVKNYWNTRLRINSRMKTLKNKSQETRKTNVIRPQPRKFIKSSYYLSSKGPILDHIQSAEDLSTPPQTSSSTKNGNDWWETLFEGEDTFERAACPSIELEEELFTSFWFDDRLSARSCANFPEEGQSRSEFSVSMDLWNHSKEE</sequence>
<evidence type="ECO:0000256" key="2">
    <source>
        <dbReference type="ARBA" id="ARBA00022737"/>
    </source>
</evidence>
<dbReference type="CDD" id="cd00167">
    <property type="entry name" value="SANT"/>
    <property type="match status" value="2"/>
</dbReference>
<dbReference type="PANTHER" id="PTHR47999:SF24">
    <property type="entry name" value="TRANSCRIPTION FACTOR MYB90"/>
    <property type="match status" value="1"/>
</dbReference>
<evidence type="ECO:0000313" key="10">
    <source>
        <dbReference type="EMBL" id="ABX71483.1"/>
    </source>
</evidence>
<evidence type="ECO:0000259" key="9">
    <source>
        <dbReference type="PROSITE" id="PS51294"/>
    </source>
</evidence>
<dbReference type="GO" id="GO:0080090">
    <property type="term" value="P:regulation of primary metabolic process"/>
    <property type="evidence" value="ECO:0007669"/>
    <property type="project" value="UniProtKB-ARBA"/>
</dbReference>
<dbReference type="Pfam" id="PF00249">
    <property type="entry name" value="Myb_DNA-binding"/>
    <property type="match status" value="2"/>
</dbReference>
<evidence type="ECO:0000256" key="7">
    <source>
        <dbReference type="ARBA" id="ARBA00023242"/>
    </source>
</evidence>
<comment type="subcellular location">
    <subcellularLocation>
        <location evidence="1">Nucleus</location>
    </subcellularLocation>
</comment>